<gene>
    <name evidence="2" type="ORF">PGH26_08490</name>
</gene>
<feature type="transmembrane region" description="Helical" evidence="1">
    <location>
        <begin position="84"/>
        <end position="102"/>
    </location>
</feature>
<proteinExistence type="predicted"/>
<keyword evidence="1" id="KW-0472">Membrane</keyword>
<dbReference type="Proteomes" id="UP001303532">
    <property type="component" value="Chromosome"/>
</dbReference>
<feature type="transmembrane region" description="Helical" evidence="1">
    <location>
        <begin position="12"/>
        <end position="36"/>
    </location>
</feature>
<evidence type="ECO:0000313" key="3">
    <source>
        <dbReference type="Proteomes" id="UP001303532"/>
    </source>
</evidence>
<reference evidence="2 3" key="1">
    <citation type="submission" date="2023-01" db="EMBL/GenBank/DDBJ databases">
        <title>Sporosarcina sp. nov., isolated from Korean tranditional fermented seafood 'Jeotgal'.</title>
        <authorList>
            <person name="Yang A.-I."/>
        </authorList>
    </citation>
    <scope>NUCLEOTIDE SEQUENCE [LARGE SCALE GENOMIC DNA]</scope>
    <source>
        <strain evidence="2 3">B2O-1</strain>
    </source>
</reference>
<organism evidence="2 3">
    <name type="scientific">Sporosarcina jeotgali</name>
    <dbReference type="NCBI Taxonomy" id="3020056"/>
    <lineage>
        <taxon>Bacteria</taxon>
        <taxon>Bacillati</taxon>
        <taxon>Bacillota</taxon>
        <taxon>Bacilli</taxon>
        <taxon>Bacillales</taxon>
        <taxon>Caryophanaceae</taxon>
        <taxon>Sporosarcina</taxon>
    </lineage>
</organism>
<feature type="transmembrane region" description="Helical" evidence="1">
    <location>
        <begin position="48"/>
        <end position="72"/>
    </location>
</feature>
<evidence type="ECO:0000313" key="2">
    <source>
        <dbReference type="EMBL" id="WOV82981.1"/>
    </source>
</evidence>
<name>A0ABZ0KSK2_9BACL</name>
<keyword evidence="1" id="KW-0812">Transmembrane</keyword>
<accession>A0ABZ0KSK2</accession>
<dbReference type="RefSeq" id="WP_323690653.1">
    <property type="nucleotide sequence ID" value="NZ_CP116341.1"/>
</dbReference>
<sequence>MTQDSQMTFERISQYILAIIISPILFGLIFATYLLILQDSWSFGETVFMVALYSFPLYAFTAFPVSLYIDFSLKIKNFPSWKKVLLYAFFGGIAGILGSIVLHDLV</sequence>
<dbReference type="EMBL" id="CP116341">
    <property type="protein sequence ID" value="WOV82981.1"/>
    <property type="molecule type" value="Genomic_DNA"/>
</dbReference>
<evidence type="ECO:0000256" key="1">
    <source>
        <dbReference type="SAM" id="Phobius"/>
    </source>
</evidence>
<keyword evidence="1" id="KW-1133">Transmembrane helix</keyword>
<protein>
    <submittedName>
        <fullName evidence="2">Uncharacterized protein</fullName>
    </submittedName>
</protein>
<keyword evidence="3" id="KW-1185">Reference proteome</keyword>